<dbReference type="AlphaFoldDB" id="A0A8J2QTK3"/>
<dbReference type="Proteomes" id="UP000789524">
    <property type="component" value="Unassembled WGS sequence"/>
</dbReference>
<protein>
    <submittedName>
        <fullName evidence="1">(African queen) hypothetical protein</fullName>
    </submittedName>
</protein>
<accession>A0A8J2QTK3</accession>
<gene>
    <name evidence="1" type="ORF">DCHRY22_LOCUS5839</name>
</gene>
<comment type="caution">
    <text evidence="1">The sequence shown here is derived from an EMBL/GenBank/DDBJ whole genome shotgun (WGS) entry which is preliminary data.</text>
</comment>
<sequence>MLFFKGDLVSFIFRDLRNETGTWIGRGEGTNRGLRRSSRAVVRGREVLVLRVSRGSGRVAAGASPLRDVRRAARPERDWACERRACVLTHHRLMEYLSSTNWITRRPSREKLL</sequence>
<evidence type="ECO:0000313" key="1">
    <source>
        <dbReference type="EMBL" id="CAG9564916.1"/>
    </source>
</evidence>
<dbReference type="OrthoDB" id="7415044at2759"/>
<reference evidence="1" key="1">
    <citation type="submission" date="2021-09" db="EMBL/GenBank/DDBJ databases">
        <authorList>
            <person name="Martin H S."/>
        </authorList>
    </citation>
    <scope>NUCLEOTIDE SEQUENCE</scope>
</reference>
<proteinExistence type="predicted"/>
<dbReference type="EMBL" id="CAKASE010000052">
    <property type="protein sequence ID" value="CAG9564916.1"/>
    <property type="molecule type" value="Genomic_DNA"/>
</dbReference>
<organism evidence="1 2">
    <name type="scientific">Danaus chrysippus</name>
    <name type="common">African queen</name>
    <dbReference type="NCBI Taxonomy" id="151541"/>
    <lineage>
        <taxon>Eukaryota</taxon>
        <taxon>Metazoa</taxon>
        <taxon>Ecdysozoa</taxon>
        <taxon>Arthropoda</taxon>
        <taxon>Hexapoda</taxon>
        <taxon>Insecta</taxon>
        <taxon>Pterygota</taxon>
        <taxon>Neoptera</taxon>
        <taxon>Endopterygota</taxon>
        <taxon>Lepidoptera</taxon>
        <taxon>Glossata</taxon>
        <taxon>Ditrysia</taxon>
        <taxon>Papilionoidea</taxon>
        <taxon>Nymphalidae</taxon>
        <taxon>Danainae</taxon>
        <taxon>Danaini</taxon>
        <taxon>Danaina</taxon>
        <taxon>Danaus</taxon>
        <taxon>Anosia</taxon>
    </lineage>
</organism>
<keyword evidence="2" id="KW-1185">Reference proteome</keyword>
<evidence type="ECO:0000313" key="2">
    <source>
        <dbReference type="Proteomes" id="UP000789524"/>
    </source>
</evidence>
<name>A0A8J2QTK3_9NEOP</name>